<keyword evidence="1" id="KW-0472">Membrane</keyword>
<dbReference type="Pfam" id="PF12732">
    <property type="entry name" value="YtxH"/>
    <property type="match status" value="1"/>
</dbReference>
<dbReference type="InterPro" id="IPR024623">
    <property type="entry name" value="YtxH"/>
</dbReference>
<dbReference type="PANTHER" id="PTHR35792">
    <property type="entry name" value="GENERAL STRESS PROTEIN"/>
    <property type="match status" value="1"/>
</dbReference>
<evidence type="ECO:0000313" key="2">
    <source>
        <dbReference type="EMBL" id="SDB81217.1"/>
    </source>
</evidence>
<dbReference type="EMBL" id="FMYM01000001">
    <property type="protein sequence ID" value="SDB81217.1"/>
    <property type="molecule type" value="Genomic_DNA"/>
</dbReference>
<dbReference type="OrthoDB" id="9810874at2"/>
<dbReference type="PANTHER" id="PTHR35792:SF1">
    <property type="entry name" value="SLL0268 PROTEIN"/>
    <property type="match status" value="1"/>
</dbReference>
<dbReference type="InterPro" id="IPR052928">
    <property type="entry name" value="Desiccation-related_membrane"/>
</dbReference>
<organism evidence="2 3">
    <name type="scientific">Shouchella lonarensis</name>
    <dbReference type="NCBI Taxonomy" id="1464122"/>
    <lineage>
        <taxon>Bacteria</taxon>
        <taxon>Bacillati</taxon>
        <taxon>Bacillota</taxon>
        <taxon>Bacilli</taxon>
        <taxon>Bacillales</taxon>
        <taxon>Bacillaceae</taxon>
        <taxon>Shouchella</taxon>
    </lineage>
</organism>
<evidence type="ECO:0000313" key="3">
    <source>
        <dbReference type="Proteomes" id="UP000242662"/>
    </source>
</evidence>
<keyword evidence="3" id="KW-1185">Reference proteome</keyword>
<feature type="transmembrane region" description="Helical" evidence="1">
    <location>
        <begin position="9"/>
        <end position="28"/>
    </location>
</feature>
<reference evidence="3" key="1">
    <citation type="submission" date="2016-09" db="EMBL/GenBank/DDBJ databases">
        <authorList>
            <person name="Varghese N."/>
            <person name="Submissions S."/>
        </authorList>
    </citation>
    <scope>NUCLEOTIDE SEQUENCE [LARGE SCALE GENOMIC DNA]</scope>
    <source>
        <strain evidence="3">25nlg</strain>
    </source>
</reference>
<sequence length="146" mass="15587">MGEMNTKDFLIGTLIGGIVGATTALFLAPKSGKELRGDLTEQAQFVKDKTIKLSSDVRDKSGAWIDVAKEKSSALAKTVSDQSQQVAEIVKNVSAAAKESAHKQREETVSLVSDMKETVDDAGEEMGDVMRETGEKVAQEVGGRAK</sequence>
<keyword evidence="1" id="KW-0812">Transmembrane</keyword>
<dbReference type="RefSeq" id="WP_090774285.1">
    <property type="nucleotide sequence ID" value="NZ_FMYM01000001.1"/>
</dbReference>
<dbReference type="AlphaFoldDB" id="A0A1G6GGU8"/>
<dbReference type="Gene3D" id="1.20.120.20">
    <property type="entry name" value="Apolipoprotein"/>
    <property type="match status" value="1"/>
</dbReference>
<dbReference type="Proteomes" id="UP000242662">
    <property type="component" value="Unassembled WGS sequence"/>
</dbReference>
<protein>
    <submittedName>
        <fullName evidence="2">Gas vesicle protein</fullName>
    </submittedName>
</protein>
<evidence type="ECO:0000256" key="1">
    <source>
        <dbReference type="SAM" id="Phobius"/>
    </source>
</evidence>
<accession>A0A1G6GGU8</accession>
<gene>
    <name evidence="2" type="ORF">SAMN05421737_10138</name>
</gene>
<keyword evidence="1" id="KW-1133">Transmembrane helix</keyword>
<dbReference type="STRING" id="1464122.SAMN05421737_10138"/>
<proteinExistence type="predicted"/>
<name>A0A1G6GGU8_9BACI</name>